<evidence type="ECO:0000256" key="3">
    <source>
        <dbReference type="ARBA" id="ARBA00023274"/>
    </source>
</evidence>
<proteinExistence type="inferred from homology"/>
<gene>
    <name evidence="5" type="primary">rpl6</name>
    <name evidence="5" type="ORF">PMYN1_Mit48</name>
</gene>
<dbReference type="PRINTS" id="PR00059">
    <property type="entry name" value="RIBOSOMALL6"/>
</dbReference>
<accession>A0A5K7W3J5</accession>
<feature type="transmembrane region" description="Helical" evidence="4">
    <location>
        <begin position="85"/>
        <end position="108"/>
    </location>
</feature>
<dbReference type="Gene3D" id="3.90.930.12">
    <property type="entry name" value="Ribosomal protein L6, alpha-beta domain"/>
    <property type="match status" value="1"/>
</dbReference>
<dbReference type="EMBL" id="LC490352">
    <property type="protein sequence ID" value="BBL86710.1"/>
    <property type="molecule type" value="Genomic_DNA"/>
</dbReference>
<keyword evidence="3" id="KW-0687">Ribonucleoprotein</keyword>
<organism evidence="5 6">
    <name type="scientific">Paulinella micropora</name>
    <dbReference type="NCBI Taxonomy" id="1928728"/>
    <lineage>
        <taxon>Eukaryota</taxon>
        <taxon>Sar</taxon>
        <taxon>Rhizaria</taxon>
        <taxon>Cercozoa</taxon>
        <taxon>Imbricatea</taxon>
        <taxon>Silicofilosea</taxon>
        <taxon>Euglyphida</taxon>
        <taxon>Paulinellidae</taxon>
        <taxon>Paulinella</taxon>
    </lineage>
</organism>
<dbReference type="InterPro" id="IPR036789">
    <property type="entry name" value="Ribosomal_uL6-like_a/b-dom_sf"/>
</dbReference>
<keyword evidence="5" id="KW-0496">Mitochondrion</keyword>
<comment type="similarity">
    <text evidence="1">Belongs to the universal ribosomal protein uL6 family.</text>
</comment>
<evidence type="ECO:0000256" key="4">
    <source>
        <dbReference type="SAM" id="Phobius"/>
    </source>
</evidence>
<keyword evidence="4" id="KW-0472">Membrane</keyword>
<keyword evidence="4" id="KW-1133">Transmembrane helix</keyword>
<dbReference type="GO" id="GO:0006412">
    <property type="term" value="P:translation"/>
    <property type="evidence" value="ECO:0007669"/>
    <property type="project" value="InterPro"/>
</dbReference>
<evidence type="ECO:0000256" key="1">
    <source>
        <dbReference type="ARBA" id="ARBA00009356"/>
    </source>
</evidence>
<dbReference type="SUPFAM" id="SSF56053">
    <property type="entry name" value="Ribosomal protein L6"/>
    <property type="match status" value="1"/>
</dbReference>
<keyword evidence="6" id="KW-1185">Reference proteome</keyword>
<dbReference type="GO" id="GO:0003735">
    <property type="term" value="F:structural constituent of ribosome"/>
    <property type="evidence" value="ECO:0007669"/>
    <property type="project" value="InterPro"/>
</dbReference>
<sequence length="181" mass="21565">MVYYAGRLFFYFFFFKCFGGKPIKIFISFKKSVYFFILPNNFFFLSCLKCFFFWNFTFYFLEFFSLISKLISIKYGFLKSYKAGLFLFGLGFRFLQVGVSSLIFKLGYAHLVKFYIKFGIKVFKPTRRSTKIFFFSQNKNCLSSFVASVRLLRSPDNYKAKGFQIFGELIKVKKREKFGSF</sequence>
<geneLocation type="mitochondrion" evidence="5"/>
<dbReference type="GO" id="GO:0019843">
    <property type="term" value="F:rRNA binding"/>
    <property type="evidence" value="ECO:0007669"/>
    <property type="project" value="InterPro"/>
</dbReference>
<dbReference type="AlphaFoldDB" id="A0A5K7W3J5"/>
<dbReference type="GO" id="GO:0005840">
    <property type="term" value="C:ribosome"/>
    <property type="evidence" value="ECO:0007669"/>
    <property type="project" value="UniProtKB-KW"/>
</dbReference>
<dbReference type="Proteomes" id="UP000503178">
    <property type="component" value="Mitochondrion MT"/>
</dbReference>
<keyword evidence="4" id="KW-0812">Transmembrane</keyword>
<protein>
    <submittedName>
        <fullName evidence="5">Ribosomal protein L6</fullName>
    </submittedName>
</protein>
<dbReference type="GO" id="GO:1990904">
    <property type="term" value="C:ribonucleoprotein complex"/>
    <property type="evidence" value="ECO:0007669"/>
    <property type="project" value="UniProtKB-KW"/>
</dbReference>
<evidence type="ECO:0000313" key="5">
    <source>
        <dbReference type="EMBL" id="BBL86710.1"/>
    </source>
</evidence>
<evidence type="ECO:0000313" key="6">
    <source>
        <dbReference type="Proteomes" id="UP000503178"/>
    </source>
</evidence>
<feature type="transmembrane region" description="Helical" evidence="4">
    <location>
        <begin position="43"/>
        <end position="64"/>
    </location>
</feature>
<reference evidence="5 6" key="1">
    <citation type="submission" date="2019-06" db="EMBL/GenBank/DDBJ databases">
        <title>A hidden player of endosymbiotic evolution: DNA virus triggered massive gene transfer.</title>
        <authorList>
            <person name="Matsuo M."/>
            <person name="Katahata A."/>
            <person name="Tachikawa M."/>
            <person name="Minakuchi Y."/>
            <person name="Noguchi H."/>
            <person name="Toyoda A."/>
            <person name="Fujiyama A."/>
            <person name="Suzuki Y."/>
            <person name="Satoh S."/>
            <person name="Nakayama T."/>
            <person name="Kamikawa R."/>
            <person name="Nomura M."/>
            <person name="Inagaki Y."/>
            <person name="Ishida K."/>
            <person name="Obokata J."/>
        </authorList>
    </citation>
    <scope>NUCLEOTIDE SEQUENCE [LARGE SCALE GENOMIC DNA]</scope>
    <source>
        <strain evidence="5 6">MYN1</strain>
    </source>
</reference>
<name>A0A5K7W3J5_9EUKA</name>
<keyword evidence="2 5" id="KW-0689">Ribosomal protein</keyword>
<dbReference type="RefSeq" id="YP_009709969.1">
    <property type="nucleotide sequence ID" value="NC_045137.1"/>
</dbReference>
<dbReference type="PIRSF" id="PIRSF002162">
    <property type="entry name" value="Ribosomal_L6"/>
    <property type="match status" value="1"/>
</dbReference>
<dbReference type="InterPro" id="IPR000702">
    <property type="entry name" value="Ribosomal_uL6-like"/>
</dbReference>
<dbReference type="GeneID" id="42317566"/>
<dbReference type="InterPro" id="IPR019906">
    <property type="entry name" value="Ribosomal_uL6_bac-type"/>
</dbReference>
<evidence type="ECO:0000256" key="2">
    <source>
        <dbReference type="ARBA" id="ARBA00022980"/>
    </source>
</evidence>